<accession>A0A368VEK1</accession>
<organism evidence="1 2">
    <name type="scientific">Halopolyspora algeriensis</name>
    <dbReference type="NCBI Taxonomy" id="1500506"/>
    <lineage>
        <taxon>Bacteria</taxon>
        <taxon>Bacillati</taxon>
        <taxon>Actinomycetota</taxon>
        <taxon>Actinomycetes</taxon>
        <taxon>Actinomycetes incertae sedis</taxon>
        <taxon>Halopolyspora</taxon>
    </lineage>
</organism>
<dbReference type="AlphaFoldDB" id="A0A368VEK1"/>
<dbReference type="EMBL" id="QPJC01000015">
    <property type="protein sequence ID" value="RCW39687.1"/>
    <property type="molecule type" value="Genomic_DNA"/>
</dbReference>
<comment type="caution">
    <text evidence="1">The sequence shown here is derived from an EMBL/GenBank/DDBJ whole genome shotgun (WGS) entry which is preliminary data.</text>
</comment>
<reference evidence="1 2" key="1">
    <citation type="submission" date="2018-07" db="EMBL/GenBank/DDBJ databases">
        <title>Genomic Encyclopedia of Type Strains, Phase III (KMG-III): the genomes of soil and plant-associated and newly described type strains.</title>
        <authorList>
            <person name="Whitman W."/>
        </authorList>
    </citation>
    <scope>NUCLEOTIDE SEQUENCE [LARGE SCALE GENOMIC DNA]</scope>
    <source>
        <strain evidence="1 2">CECT 8575</strain>
    </source>
</reference>
<keyword evidence="2" id="KW-1185">Reference proteome</keyword>
<sequence length="36" mass="3731">MVTVFAVVFVASSVALLAAYFVLADLVEFAPAVGSR</sequence>
<name>A0A368VEK1_9ACTN</name>
<evidence type="ECO:0000313" key="1">
    <source>
        <dbReference type="EMBL" id="RCW39687.1"/>
    </source>
</evidence>
<dbReference type="Proteomes" id="UP000253495">
    <property type="component" value="Unassembled WGS sequence"/>
</dbReference>
<gene>
    <name evidence="1" type="ORF">DFQ14_11563</name>
</gene>
<evidence type="ECO:0000313" key="2">
    <source>
        <dbReference type="Proteomes" id="UP000253495"/>
    </source>
</evidence>
<protein>
    <submittedName>
        <fullName evidence="1">Uncharacterized protein</fullName>
    </submittedName>
</protein>
<proteinExistence type="predicted"/>